<feature type="compositionally biased region" description="Polar residues" evidence="14">
    <location>
        <begin position="511"/>
        <end position="520"/>
    </location>
</feature>
<dbReference type="FunFam" id="3.30.200.20:FF:000093">
    <property type="entry name" value="Putative map kinase-interacting serine/threonine-protein kinase 1"/>
    <property type="match status" value="1"/>
</dbReference>
<dbReference type="EC" id="2.7.11.1" evidence="3"/>
<keyword evidence="10" id="KW-0460">Magnesium</keyword>
<dbReference type="InterPro" id="IPR011009">
    <property type="entry name" value="Kinase-like_dom_sf"/>
</dbReference>
<dbReference type="GO" id="GO:0005524">
    <property type="term" value="F:ATP binding"/>
    <property type="evidence" value="ECO:0007669"/>
    <property type="project" value="UniProtKB-KW"/>
</dbReference>
<comment type="similarity">
    <text evidence="2">Belongs to the protein kinase superfamily. CAMK Ser/Thr protein kinase family.</text>
</comment>
<accession>A0AAD9PW47</accession>
<evidence type="ECO:0000256" key="1">
    <source>
        <dbReference type="ARBA" id="ARBA00001946"/>
    </source>
</evidence>
<proteinExistence type="inferred from homology"/>
<evidence type="ECO:0000256" key="7">
    <source>
        <dbReference type="ARBA" id="ARBA00022741"/>
    </source>
</evidence>
<dbReference type="PANTHER" id="PTHR24349">
    <property type="entry name" value="SERINE/THREONINE-PROTEIN KINASE"/>
    <property type="match status" value="1"/>
</dbReference>
<evidence type="ECO:0000256" key="13">
    <source>
        <dbReference type="ARBA" id="ARBA00048679"/>
    </source>
</evidence>
<keyword evidence="6" id="KW-0479">Metal-binding</keyword>
<dbReference type="EMBL" id="JARQWQ010000116">
    <property type="protein sequence ID" value="KAK2550048.1"/>
    <property type="molecule type" value="Genomic_DNA"/>
</dbReference>
<dbReference type="FunFam" id="1.10.510.10:FF:000119">
    <property type="entry name" value="Putative map kinase-interacting serine/threonine-protein kinase 1"/>
    <property type="match status" value="1"/>
</dbReference>
<keyword evidence="9" id="KW-0067">ATP-binding</keyword>
<dbReference type="SMART" id="SM00220">
    <property type="entry name" value="S_TKc"/>
    <property type="match status" value="1"/>
</dbReference>
<evidence type="ECO:0000256" key="10">
    <source>
        <dbReference type="ARBA" id="ARBA00022842"/>
    </source>
</evidence>
<keyword evidence="11" id="KW-0810">Translation regulation</keyword>
<dbReference type="GO" id="GO:0046872">
    <property type="term" value="F:metal ion binding"/>
    <property type="evidence" value="ECO:0007669"/>
    <property type="project" value="UniProtKB-KW"/>
</dbReference>
<comment type="catalytic activity">
    <reaction evidence="13">
        <text>L-seryl-[protein] + ATP = O-phospho-L-seryl-[protein] + ADP + H(+)</text>
        <dbReference type="Rhea" id="RHEA:17989"/>
        <dbReference type="Rhea" id="RHEA-COMP:9863"/>
        <dbReference type="Rhea" id="RHEA-COMP:11604"/>
        <dbReference type="ChEBI" id="CHEBI:15378"/>
        <dbReference type="ChEBI" id="CHEBI:29999"/>
        <dbReference type="ChEBI" id="CHEBI:30616"/>
        <dbReference type="ChEBI" id="CHEBI:83421"/>
        <dbReference type="ChEBI" id="CHEBI:456216"/>
        <dbReference type="EC" id="2.7.11.1"/>
    </reaction>
</comment>
<evidence type="ECO:0000313" key="16">
    <source>
        <dbReference type="EMBL" id="KAK2550048.1"/>
    </source>
</evidence>
<evidence type="ECO:0000256" key="4">
    <source>
        <dbReference type="ARBA" id="ARBA00022527"/>
    </source>
</evidence>
<evidence type="ECO:0000313" key="17">
    <source>
        <dbReference type="Proteomes" id="UP001249851"/>
    </source>
</evidence>
<evidence type="ECO:0000256" key="2">
    <source>
        <dbReference type="ARBA" id="ARBA00006692"/>
    </source>
</evidence>
<keyword evidence="4" id="KW-0723">Serine/threonine-protein kinase</keyword>
<feature type="domain" description="Protein kinase" evidence="15">
    <location>
        <begin position="151"/>
        <end position="433"/>
    </location>
</feature>
<evidence type="ECO:0000256" key="8">
    <source>
        <dbReference type="ARBA" id="ARBA00022777"/>
    </source>
</evidence>
<feature type="region of interest" description="Disordered" evidence="14">
    <location>
        <begin position="495"/>
        <end position="529"/>
    </location>
</feature>
<reference evidence="16" key="1">
    <citation type="journal article" date="2023" name="G3 (Bethesda)">
        <title>Whole genome assembly and annotation of the endangered Caribbean coral Acropora cervicornis.</title>
        <authorList>
            <person name="Selwyn J.D."/>
            <person name="Vollmer S.V."/>
        </authorList>
    </citation>
    <scope>NUCLEOTIDE SEQUENCE</scope>
    <source>
        <strain evidence="16">K2</strain>
    </source>
</reference>
<organism evidence="16 17">
    <name type="scientific">Acropora cervicornis</name>
    <name type="common">Staghorn coral</name>
    <dbReference type="NCBI Taxonomy" id="6130"/>
    <lineage>
        <taxon>Eukaryota</taxon>
        <taxon>Metazoa</taxon>
        <taxon>Cnidaria</taxon>
        <taxon>Anthozoa</taxon>
        <taxon>Hexacorallia</taxon>
        <taxon>Scleractinia</taxon>
        <taxon>Astrocoeniina</taxon>
        <taxon>Acroporidae</taxon>
        <taxon>Acropora</taxon>
    </lineage>
</organism>
<dbReference type="InterPro" id="IPR000719">
    <property type="entry name" value="Prot_kinase_dom"/>
</dbReference>
<dbReference type="GO" id="GO:0006417">
    <property type="term" value="P:regulation of translation"/>
    <property type="evidence" value="ECO:0007669"/>
    <property type="project" value="UniProtKB-KW"/>
</dbReference>
<dbReference type="Gene3D" id="3.30.200.20">
    <property type="entry name" value="Phosphorylase Kinase, domain 1"/>
    <property type="match status" value="1"/>
</dbReference>
<keyword evidence="5" id="KW-0808">Transferase</keyword>
<keyword evidence="7" id="KW-0547">Nucleotide-binding</keyword>
<dbReference type="AlphaFoldDB" id="A0AAD9PW47"/>
<reference evidence="16" key="2">
    <citation type="journal article" date="2023" name="Science">
        <title>Genomic signatures of disease resistance in endangered staghorn corals.</title>
        <authorList>
            <person name="Vollmer S.V."/>
            <person name="Selwyn J.D."/>
            <person name="Despard B.A."/>
            <person name="Roesel C.L."/>
        </authorList>
    </citation>
    <scope>NUCLEOTIDE SEQUENCE</scope>
    <source>
        <strain evidence="16">K2</strain>
    </source>
</reference>
<evidence type="ECO:0000256" key="5">
    <source>
        <dbReference type="ARBA" id="ARBA00022679"/>
    </source>
</evidence>
<keyword evidence="17" id="KW-1185">Reference proteome</keyword>
<comment type="caution">
    <text evidence="16">The sequence shown here is derived from an EMBL/GenBank/DDBJ whole genome shotgun (WGS) entry which is preliminary data.</text>
</comment>
<evidence type="ECO:0000256" key="14">
    <source>
        <dbReference type="SAM" id="MobiDB-lite"/>
    </source>
</evidence>
<name>A0AAD9PW47_ACRCE</name>
<sequence>MAEIEELVHFSQNFKPQLTKDIESKEKGEIRNHYGGLESNVENSNQDYKTESIKCRDATENLCLKKENVIDNGGDIDPPIEGWYTHYPQQSLAAKEELLVVCDINNDDDNDLLADRYREDIFQPPPQAKKKKRKKKRASDSVCESFYDLYKVLDDVLGQGAHTTVKTCVKLTTNQEYAVKIIEKTAKLNRKRVLNEIEFLYQCRKHKNIIDCVEFFEESDMFYLVFEKMRGGPLLEHIEKKKVFTEREAALVVKDIVTALDFLHKKGIAHRDLKPENILCAFENQITPVKICDFDLASGLDGLCAAVTTPELQTPVGSAEYMAPEVVEAFKTQATTYDKRCDLWSLGVILYIMLSGHPPFYGKCGTDCGWERGENCKSCLDMLMKRIQESVYDFPVKEWGGISLEAKDLISNLLVRDATKRYTAGMVLRHQWLQEASNTPLPTPTLLIRNMNALDLQEFAAEAVAMNRMFSESSAMNEDQNDDFVNNIKPRVFGLSPPSKSGLARRRAATSAKQLSSNSQSKEEGENGI</sequence>
<dbReference type="Pfam" id="PF00069">
    <property type="entry name" value="Pkinase"/>
    <property type="match status" value="1"/>
</dbReference>
<dbReference type="SUPFAM" id="SSF56112">
    <property type="entry name" value="Protein kinase-like (PK-like)"/>
    <property type="match status" value="1"/>
</dbReference>
<dbReference type="Gene3D" id="1.10.510.10">
    <property type="entry name" value="Transferase(Phosphotransferase) domain 1"/>
    <property type="match status" value="1"/>
</dbReference>
<keyword evidence="8 16" id="KW-0418">Kinase</keyword>
<comment type="catalytic activity">
    <reaction evidence="12">
        <text>L-threonyl-[protein] + ATP = O-phospho-L-threonyl-[protein] + ADP + H(+)</text>
        <dbReference type="Rhea" id="RHEA:46608"/>
        <dbReference type="Rhea" id="RHEA-COMP:11060"/>
        <dbReference type="Rhea" id="RHEA-COMP:11605"/>
        <dbReference type="ChEBI" id="CHEBI:15378"/>
        <dbReference type="ChEBI" id="CHEBI:30013"/>
        <dbReference type="ChEBI" id="CHEBI:30616"/>
        <dbReference type="ChEBI" id="CHEBI:61977"/>
        <dbReference type="ChEBI" id="CHEBI:456216"/>
        <dbReference type="EC" id="2.7.11.1"/>
    </reaction>
</comment>
<dbReference type="GO" id="GO:0004674">
    <property type="term" value="F:protein serine/threonine kinase activity"/>
    <property type="evidence" value="ECO:0007669"/>
    <property type="project" value="UniProtKB-KW"/>
</dbReference>
<dbReference type="PROSITE" id="PS50011">
    <property type="entry name" value="PROTEIN_KINASE_DOM"/>
    <property type="match status" value="1"/>
</dbReference>
<evidence type="ECO:0000256" key="11">
    <source>
        <dbReference type="ARBA" id="ARBA00022845"/>
    </source>
</evidence>
<dbReference type="InterPro" id="IPR008271">
    <property type="entry name" value="Ser/Thr_kinase_AS"/>
</dbReference>
<evidence type="ECO:0000256" key="9">
    <source>
        <dbReference type="ARBA" id="ARBA00022840"/>
    </source>
</evidence>
<gene>
    <name evidence="16" type="ORF">P5673_029370</name>
</gene>
<comment type="cofactor">
    <cofactor evidence="1">
        <name>Mg(2+)</name>
        <dbReference type="ChEBI" id="CHEBI:18420"/>
    </cofactor>
</comment>
<evidence type="ECO:0000256" key="3">
    <source>
        <dbReference type="ARBA" id="ARBA00012513"/>
    </source>
</evidence>
<protein>
    <recommendedName>
        <fullName evidence="3">non-specific serine/threonine protein kinase</fullName>
        <ecNumber evidence="3">2.7.11.1</ecNumber>
    </recommendedName>
</protein>
<dbReference type="PROSITE" id="PS00108">
    <property type="entry name" value="PROTEIN_KINASE_ST"/>
    <property type="match status" value="1"/>
</dbReference>
<dbReference type="Proteomes" id="UP001249851">
    <property type="component" value="Unassembled WGS sequence"/>
</dbReference>
<evidence type="ECO:0000259" key="15">
    <source>
        <dbReference type="PROSITE" id="PS50011"/>
    </source>
</evidence>
<dbReference type="InterPro" id="IPR050205">
    <property type="entry name" value="CDPK_Ser/Thr_kinases"/>
</dbReference>
<evidence type="ECO:0000256" key="6">
    <source>
        <dbReference type="ARBA" id="ARBA00022723"/>
    </source>
</evidence>
<evidence type="ECO:0000256" key="12">
    <source>
        <dbReference type="ARBA" id="ARBA00047899"/>
    </source>
</evidence>